<dbReference type="Pfam" id="PF07714">
    <property type="entry name" value="PK_Tyr_Ser-Thr"/>
    <property type="match status" value="1"/>
</dbReference>
<dbReference type="EMBL" id="NCVQ01000006">
    <property type="protein sequence ID" value="PWZ24696.1"/>
    <property type="molecule type" value="Genomic_DNA"/>
</dbReference>
<dbReference type="InterPro" id="IPR050823">
    <property type="entry name" value="Plant_Ser_Thr_Prot_Kinase"/>
</dbReference>
<dbReference type="InterPro" id="IPR001245">
    <property type="entry name" value="Ser-Thr/Tyr_kinase_cat_dom"/>
</dbReference>
<dbReference type="Proteomes" id="UP000251960">
    <property type="component" value="Chromosome 5"/>
</dbReference>
<gene>
    <name evidence="2" type="primary">AXR1_0</name>
    <name evidence="2" type="ORF">Zm00014a_006236</name>
</gene>
<organism evidence="2">
    <name type="scientific">Zea mays</name>
    <name type="common">Maize</name>
    <dbReference type="NCBI Taxonomy" id="4577"/>
    <lineage>
        <taxon>Eukaryota</taxon>
        <taxon>Viridiplantae</taxon>
        <taxon>Streptophyta</taxon>
        <taxon>Embryophyta</taxon>
        <taxon>Tracheophyta</taxon>
        <taxon>Spermatophyta</taxon>
        <taxon>Magnoliopsida</taxon>
        <taxon>Liliopsida</taxon>
        <taxon>Poales</taxon>
        <taxon>Poaceae</taxon>
        <taxon>PACMAD clade</taxon>
        <taxon>Panicoideae</taxon>
        <taxon>Andropogonodae</taxon>
        <taxon>Andropogoneae</taxon>
        <taxon>Tripsacinae</taxon>
        <taxon>Zea</taxon>
    </lineage>
</organism>
<comment type="caution">
    <text evidence="2">The sequence shown here is derived from an EMBL/GenBank/DDBJ whole genome shotgun (WGS) entry which is preliminary data.</text>
</comment>
<evidence type="ECO:0000259" key="1">
    <source>
        <dbReference type="Pfam" id="PF07714"/>
    </source>
</evidence>
<dbReference type="PANTHER" id="PTHR45621">
    <property type="entry name" value="OS01G0588500 PROTEIN-RELATED"/>
    <property type="match status" value="1"/>
</dbReference>
<dbReference type="InterPro" id="IPR035985">
    <property type="entry name" value="Ubiquitin-activating_enz"/>
</dbReference>
<dbReference type="GO" id="GO:0004672">
    <property type="term" value="F:protein kinase activity"/>
    <property type="evidence" value="ECO:0007669"/>
    <property type="project" value="InterPro"/>
</dbReference>
<dbReference type="Gene3D" id="3.30.200.20">
    <property type="entry name" value="Phosphorylase Kinase, domain 1"/>
    <property type="match status" value="1"/>
</dbReference>
<accession>A0A3L6EUQ7</accession>
<dbReference type="InterPro" id="IPR011009">
    <property type="entry name" value="Kinase-like_dom_sf"/>
</dbReference>
<feature type="non-terminal residue" evidence="2">
    <location>
        <position position="1"/>
    </location>
</feature>
<dbReference type="GO" id="GO:0008641">
    <property type="term" value="F:ubiquitin-like modifier activating enzyme activity"/>
    <property type="evidence" value="ECO:0007669"/>
    <property type="project" value="InterPro"/>
</dbReference>
<name>A0A3L6EUQ7_MAIZE</name>
<protein>
    <submittedName>
        <fullName evidence="2">NEDD8-activating enzyme E1 regulatory subunit AXR1</fullName>
    </submittedName>
</protein>
<dbReference type="AlphaFoldDB" id="A0A3L6EUQ7"/>
<proteinExistence type="predicted"/>
<sequence>EHCVIESKPDHFLDDLRLHNPWTELKQFAKSIDINDKDPVVHKHTPCVVILVRLAEKWADAHDGNLPSTRQEKKEFKDLIRAHMLNVDEENYKEVVDSSYKVSVTLGISNEIRQIIDDDSAEVNSSSSDFWILVAALKEFIAKEGNSELPLEGTIAEVIFLGQLSHPNLVKLIGYCCEDDHMVLVYEFMPLGSVESHLFSSISYHILDKLLIGFIKFLVILS</sequence>
<feature type="domain" description="Serine-threonine/tyrosine-protein kinase catalytic" evidence="1">
    <location>
        <begin position="143"/>
        <end position="200"/>
    </location>
</feature>
<dbReference type="SUPFAM" id="SSF56112">
    <property type="entry name" value="Protein kinase-like (PK-like)"/>
    <property type="match status" value="1"/>
</dbReference>
<evidence type="ECO:0000313" key="2">
    <source>
        <dbReference type="EMBL" id="PWZ24696.1"/>
    </source>
</evidence>
<dbReference type="SUPFAM" id="SSF69572">
    <property type="entry name" value="Activating enzymes of the ubiquitin-like proteins"/>
    <property type="match status" value="1"/>
</dbReference>
<reference evidence="2" key="1">
    <citation type="journal article" date="2018" name="Nat. Genet.">
        <title>Extensive intraspecific gene order and gene structural variations between Mo17 and other maize genomes.</title>
        <authorList>
            <person name="Sun S."/>
            <person name="Zhou Y."/>
            <person name="Chen J."/>
            <person name="Shi J."/>
            <person name="Zhao H."/>
            <person name="Zhao H."/>
            <person name="Song W."/>
            <person name="Zhang M."/>
            <person name="Cui Y."/>
            <person name="Dong X."/>
            <person name="Liu H."/>
            <person name="Ma X."/>
            <person name="Jiao Y."/>
            <person name="Wang B."/>
            <person name="Wei X."/>
            <person name="Stein J.C."/>
            <person name="Glaubitz J.C."/>
            <person name="Lu F."/>
            <person name="Yu G."/>
            <person name="Liang C."/>
            <person name="Fengler K."/>
            <person name="Li B."/>
            <person name="Rafalski A."/>
            <person name="Schnable P.S."/>
            <person name="Ware D.H."/>
            <person name="Buckler E.S."/>
            <person name="Lai J."/>
        </authorList>
    </citation>
    <scope>NUCLEOTIDE SEQUENCE [LARGE SCALE GENOMIC DNA]</scope>
    <source>
        <tissue evidence="2">Seedling</tissue>
    </source>
</reference>